<dbReference type="STRING" id="43775.SAMN04489760_14618"/>
<reference evidence="1 2" key="1">
    <citation type="submission" date="2016-10" db="EMBL/GenBank/DDBJ databases">
        <authorList>
            <person name="de Groot N.N."/>
        </authorList>
    </citation>
    <scope>NUCLEOTIDE SEQUENCE [LARGE SCALE GENOMIC DNA]</scope>
    <source>
        <strain evidence="1 2">DSM 8423</strain>
    </source>
</reference>
<dbReference type="Proteomes" id="UP000198744">
    <property type="component" value="Unassembled WGS sequence"/>
</dbReference>
<dbReference type="AlphaFoldDB" id="A0A1H8B4M7"/>
<gene>
    <name evidence="1" type="ORF">SAMN04489760_14618</name>
</gene>
<dbReference type="EMBL" id="FOBS01000046">
    <property type="protein sequence ID" value="SEM77832.1"/>
    <property type="molecule type" value="Genomic_DNA"/>
</dbReference>
<accession>A0A1H8B4M7</accession>
<protein>
    <recommendedName>
        <fullName evidence="3">Outer membrane protein assembly factor BamE, lipoprotein component of the BamABCDE complex</fullName>
    </recommendedName>
</protein>
<name>A0A1H8B4M7_9BACT</name>
<sequence length="130" mass="14416">MNKMVMRLILMVMAGGILFQAAGCAVIGRDKNYRPFDTQGLSRIVPGKTTAEETVRLFGAPTEVVKLSNGNAYLYSRSVAKATGLWLVLVTFANYDRQYDQLAFFFDADNILTHYGSSLHSDEASYGMPF</sequence>
<dbReference type="OrthoDB" id="5737944at2"/>
<evidence type="ECO:0008006" key="3">
    <source>
        <dbReference type="Google" id="ProtNLM"/>
    </source>
</evidence>
<evidence type="ECO:0000313" key="1">
    <source>
        <dbReference type="EMBL" id="SEM77832.1"/>
    </source>
</evidence>
<proteinExistence type="predicted"/>
<keyword evidence="2" id="KW-1185">Reference proteome</keyword>
<dbReference type="RefSeq" id="WP_093884869.1">
    <property type="nucleotide sequence ID" value="NZ_FOBS01000046.1"/>
</dbReference>
<organism evidence="1 2">
    <name type="scientific">Syntrophus gentianae</name>
    <dbReference type="NCBI Taxonomy" id="43775"/>
    <lineage>
        <taxon>Bacteria</taxon>
        <taxon>Pseudomonadati</taxon>
        <taxon>Thermodesulfobacteriota</taxon>
        <taxon>Syntrophia</taxon>
        <taxon>Syntrophales</taxon>
        <taxon>Syntrophaceae</taxon>
        <taxon>Syntrophus</taxon>
    </lineage>
</organism>
<evidence type="ECO:0000313" key="2">
    <source>
        <dbReference type="Proteomes" id="UP000198744"/>
    </source>
</evidence>